<dbReference type="PRINTS" id="PR00050">
    <property type="entry name" value="COLDSHOCK"/>
</dbReference>
<dbReference type="PROSITE" id="PS51857">
    <property type="entry name" value="CSD_2"/>
    <property type="match status" value="1"/>
</dbReference>
<dbReference type="GO" id="GO:0005737">
    <property type="term" value="C:cytoplasm"/>
    <property type="evidence" value="ECO:0007669"/>
    <property type="project" value="UniProtKB-SubCell"/>
</dbReference>
<evidence type="ECO:0000313" key="4">
    <source>
        <dbReference type="EMBL" id="HEA86955.1"/>
    </source>
</evidence>
<dbReference type="InterPro" id="IPR050181">
    <property type="entry name" value="Cold_shock_domain"/>
</dbReference>
<comment type="caution">
    <text evidence="4">The sequence shown here is derived from an EMBL/GenBank/DDBJ whole genome shotgun (WGS) entry which is preliminary data.</text>
</comment>
<dbReference type="GO" id="GO:0003676">
    <property type="term" value="F:nucleic acid binding"/>
    <property type="evidence" value="ECO:0007669"/>
    <property type="project" value="InterPro"/>
</dbReference>
<name>A0A7C1NBZ8_UNCW3</name>
<dbReference type="InterPro" id="IPR012156">
    <property type="entry name" value="Cold_shock_CspA"/>
</dbReference>
<evidence type="ECO:0000256" key="2">
    <source>
        <dbReference type="ARBA" id="ARBA00022490"/>
    </source>
</evidence>
<feature type="domain" description="CSD" evidence="3">
    <location>
        <begin position="1"/>
        <end position="66"/>
    </location>
</feature>
<dbReference type="InterPro" id="IPR012340">
    <property type="entry name" value="NA-bd_OB-fold"/>
</dbReference>
<dbReference type="EMBL" id="DSLG01000003">
    <property type="protein sequence ID" value="HEA86955.1"/>
    <property type="molecule type" value="Genomic_DNA"/>
</dbReference>
<dbReference type="EMBL" id="DSTU01000003">
    <property type="protein sequence ID" value="HFJ53356.1"/>
    <property type="molecule type" value="Genomic_DNA"/>
</dbReference>
<evidence type="ECO:0000259" key="3">
    <source>
        <dbReference type="PROSITE" id="PS51857"/>
    </source>
</evidence>
<dbReference type="CDD" id="cd04458">
    <property type="entry name" value="CSP_CDS"/>
    <property type="match status" value="1"/>
</dbReference>
<keyword evidence="2" id="KW-0963">Cytoplasm</keyword>
<accession>A0A7C1NBZ8</accession>
<dbReference type="SMART" id="SM00357">
    <property type="entry name" value="CSP"/>
    <property type="match status" value="1"/>
</dbReference>
<dbReference type="AlphaFoldDB" id="A0A7C1NBZ8"/>
<reference evidence="4" key="1">
    <citation type="journal article" date="2020" name="mSystems">
        <title>Genome- and Community-Level Interaction Insights into Carbon Utilization and Element Cycling Functions of Hydrothermarchaeota in Hydrothermal Sediment.</title>
        <authorList>
            <person name="Zhou Z."/>
            <person name="Liu Y."/>
            <person name="Xu W."/>
            <person name="Pan J."/>
            <person name="Luo Z.H."/>
            <person name="Li M."/>
        </authorList>
    </citation>
    <scope>NUCLEOTIDE SEQUENCE [LARGE SCALE GENOMIC DNA]</scope>
    <source>
        <strain evidence="4">SpSt-265</strain>
        <strain evidence="5">SpSt-465</strain>
    </source>
</reference>
<dbReference type="InterPro" id="IPR002059">
    <property type="entry name" value="CSP_DNA-bd"/>
</dbReference>
<evidence type="ECO:0000313" key="5">
    <source>
        <dbReference type="EMBL" id="HFJ53356.1"/>
    </source>
</evidence>
<evidence type="ECO:0000256" key="1">
    <source>
        <dbReference type="ARBA" id="ARBA00004496"/>
    </source>
</evidence>
<dbReference type="InterPro" id="IPR011129">
    <property type="entry name" value="CSD"/>
</dbReference>
<organism evidence="4">
    <name type="scientific">candidate division WOR-3 bacterium</name>
    <dbReference type="NCBI Taxonomy" id="2052148"/>
    <lineage>
        <taxon>Bacteria</taxon>
        <taxon>Bacteria division WOR-3</taxon>
    </lineage>
</organism>
<dbReference type="SUPFAM" id="SSF50249">
    <property type="entry name" value="Nucleic acid-binding proteins"/>
    <property type="match status" value="1"/>
</dbReference>
<comment type="subcellular location">
    <subcellularLocation>
        <location evidence="1">Cytoplasm</location>
    </subcellularLocation>
</comment>
<dbReference type="PIRSF" id="PIRSF002599">
    <property type="entry name" value="Cold_shock_A"/>
    <property type="match status" value="1"/>
</dbReference>
<sequence length="69" mass="7811">MQHGAVKWYDDKKGYGFIKPELGERDIFVYASDIIGTDECVLKPGERVSFEIAETAHGPRAINVRRETV</sequence>
<dbReference type="Gene3D" id="2.40.50.140">
    <property type="entry name" value="Nucleic acid-binding proteins"/>
    <property type="match status" value="1"/>
</dbReference>
<gene>
    <name evidence="4" type="ORF">ENP94_02975</name>
    <name evidence="5" type="ORF">ENS16_01530</name>
</gene>
<dbReference type="Pfam" id="PF00313">
    <property type="entry name" value="CSD"/>
    <property type="match status" value="1"/>
</dbReference>
<proteinExistence type="predicted"/>
<protein>
    <submittedName>
        <fullName evidence="4">Cold shock domain-containing protein</fullName>
    </submittedName>
</protein>
<dbReference type="PANTHER" id="PTHR11544">
    <property type="entry name" value="COLD SHOCK DOMAIN CONTAINING PROTEINS"/>
    <property type="match status" value="1"/>
</dbReference>